<organism evidence="9 10">
    <name type="scientific">Eragrostis curvula</name>
    <name type="common">weeping love grass</name>
    <dbReference type="NCBI Taxonomy" id="38414"/>
    <lineage>
        <taxon>Eukaryota</taxon>
        <taxon>Viridiplantae</taxon>
        <taxon>Streptophyta</taxon>
        <taxon>Embryophyta</taxon>
        <taxon>Tracheophyta</taxon>
        <taxon>Spermatophyta</taxon>
        <taxon>Magnoliopsida</taxon>
        <taxon>Liliopsida</taxon>
        <taxon>Poales</taxon>
        <taxon>Poaceae</taxon>
        <taxon>PACMAD clade</taxon>
        <taxon>Chloridoideae</taxon>
        <taxon>Eragrostideae</taxon>
        <taxon>Eragrostidinae</taxon>
        <taxon>Eragrostis</taxon>
    </lineage>
</organism>
<evidence type="ECO:0000259" key="8">
    <source>
        <dbReference type="Pfam" id="PF04565"/>
    </source>
</evidence>
<keyword evidence="10" id="KW-1185">Reference proteome</keyword>
<evidence type="ECO:0000256" key="3">
    <source>
        <dbReference type="ARBA" id="ARBA00022478"/>
    </source>
</evidence>
<feature type="domain" description="RNA polymerase Rpb2" evidence="8">
    <location>
        <begin position="222"/>
        <end position="238"/>
    </location>
</feature>
<dbReference type="EMBL" id="RWGY01000013">
    <property type="protein sequence ID" value="TVU25947.1"/>
    <property type="molecule type" value="Genomic_DNA"/>
</dbReference>
<reference evidence="9 10" key="1">
    <citation type="journal article" date="2019" name="Sci. Rep.">
        <title>A high-quality genome of Eragrostis curvula grass provides insights into Poaceae evolution and supports new strategies to enhance forage quality.</title>
        <authorList>
            <person name="Carballo J."/>
            <person name="Santos B.A.C.M."/>
            <person name="Zappacosta D."/>
            <person name="Garbus I."/>
            <person name="Selva J.P."/>
            <person name="Gallo C.A."/>
            <person name="Diaz A."/>
            <person name="Albertini E."/>
            <person name="Caccamo M."/>
            <person name="Echenique V."/>
        </authorList>
    </citation>
    <scope>NUCLEOTIDE SEQUENCE [LARGE SCALE GENOMIC DNA]</scope>
    <source>
        <strain evidence="10">cv. Victoria</strain>
        <tissue evidence="9">Leaf</tissue>
    </source>
</reference>
<feature type="domain" description="RNA polymerase Rpb2" evidence="8">
    <location>
        <begin position="35"/>
        <end position="92"/>
    </location>
</feature>
<proteinExistence type="inferred from homology"/>
<dbReference type="GO" id="GO:0006351">
    <property type="term" value="P:DNA-templated transcription"/>
    <property type="evidence" value="ECO:0007669"/>
    <property type="project" value="InterPro"/>
</dbReference>
<evidence type="ECO:0000256" key="5">
    <source>
        <dbReference type="ARBA" id="ARBA00022695"/>
    </source>
</evidence>
<dbReference type="OrthoDB" id="1929498at2759"/>
<dbReference type="GO" id="GO:0003899">
    <property type="term" value="F:DNA-directed RNA polymerase activity"/>
    <property type="evidence" value="ECO:0007669"/>
    <property type="project" value="UniProtKB-EC"/>
</dbReference>
<dbReference type="GO" id="GO:0000428">
    <property type="term" value="C:DNA-directed RNA polymerase complex"/>
    <property type="evidence" value="ECO:0007669"/>
    <property type="project" value="UniProtKB-KW"/>
</dbReference>
<evidence type="ECO:0000256" key="4">
    <source>
        <dbReference type="ARBA" id="ARBA00022679"/>
    </source>
</evidence>
<name>A0A5J9US31_9POAL</name>
<accession>A0A5J9US31</accession>
<dbReference type="Proteomes" id="UP000324897">
    <property type="component" value="Chromosome 2"/>
</dbReference>
<evidence type="ECO:0000313" key="9">
    <source>
        <dbReference type="EMBL" id="TVU25947.1"/>
    </source>
</evidence>
<gene>
    <name evidence="9" type="ORF">EJB05_28470</name>
</gene>
<dbReference type="AlphaFoldDB" id="A0A5J9US31"/>
<dbReference type="PANTHER" id="PTHR20856">
    <property type="entry name" value="DNA-DIRECTED RNA POLYMERASE I SUBUNIT 2"/>
    <property type="match status" value="1"/>
</dbReference>
<dbReference type="Pfam" id="PF04565">
    <property type="entry name" value="RNA_pol_Rpb2_3"/>
    <property type="match status" value="2"/>
</dbReference>
<evidence type="ECO:0000256" key="7">
    <source>
        <dbReference type="RuleBase" id="RU000434"/>
    </source>
</evidence>
<comment type="similarity">
    <text evidence="1 7">Belongs to the RNA polymerase beta chain family.</text>
</comment>
<feature type="non-terminal residue" evidence="9">
    <location>
        <position position="1"/>
    </location>
</feature>
<dbReference type="GO" id="GO:0032549">
    <property type="term" value="F:ribonucleoside binding"/>
    <property type="evidence" value="ECO:0007669"/>
    <property type="project" value="InterPro"/>
</dbReference>
<dbReference type="InterPro" id="IPR007645">
    <property type="entry name" value="RNA_pol_Rpb2_3"/>
</dbReference>
<keyword evidence="3" id="KW-0240">DNA-directed RNA polymerase</keyword>
<dbReference type="Gene3D" id="3.90.1100.10">
    <property type="match status" value="2"/>
</dbReference>
<dbReference type="Gramene" id="TVU25947">
    <property type="protein sequence ID" value="TVU25947"/>
    <property type="gene ID" value="EJB05_28470"/>
</dbReference>
<evidence type="ECO:0000256" key="2">
    <source>
        <dbReference type="ARBA" id="ARBA00012418"/>
    </source>
</evidence>
<keyword evidence="5" id="KW-0548">Nucleotidyltransferase</keyword>
<evidence type="ECO:0000313" key="10">
    <source>
        <dbReference type="Proteomes" id="UP000324897"/>
    </source>
</evidence>
<dbReference type="InterPro" id="IPR015712">
    <property type="entry name" value="DNA-dir_RNA_pol_su2"/>
</dbReference>
<evidence type="ECO:0000256" key="6">
    <source>
        <dbReference type="ARBA" id="ARBA00023163"/>
    </source>
</evidence>
<protein>
    <recommendedName>
        <fullName evidence="2">DNA-directed RNA polymerase</fullName>
        <ecNumber evidence="2">2.7.7.6</ecNumber>
    </recommendedName>
</protein>
<dbReference type="EC" id="2.7.7.6" evidence="2"/>
<sequence length="242" mass="27195">MKCDNKEDFRNKRSELFLVPSCKRNEGCPGIVATLRRTNPLQMISDLRKTHQRVTYAGKAGDARYLLGKLCFMSTPDGENCGLVKNLAVTAIVSSKFRSLWMSKLYENPTKEVTKMDKSFLDGTWVGSCNDPASFVLQLSLIDPQRHMVKAIQRDLNSDHDLKELERYLDVSIIITNGLNPAFSTGIVATLRRTNPLQMISDLRKTCQRVAYSGIHPTGRKVCFMFTPDGKNCGLVKKSSCH</sequence>
<comment type="caution">
    <text evidence="9">The sequence shown here is derived from an EMBL/GenBank/DDBJ whole genome shotgun (WGS) entry which is preliminary data.</text>
</comment>
<keyword evidence="4" id="KW-0808">Transferase</keyword>
<evidence type="ECO:0000256" key="1">
    <source>
        <dbReference type="ARBA" id="ARBA00006835"/>
    </source>
</evidence>
<dbReference type="SUPFAM" id="SSF64484">
    <property type="entry name" value="beta and beta-prime subunits of DNA dependent RNA-polymerase"/>
    <property type="match status" value="2"/>
</dbReference>
<dbReference type="GO" id="GO:0003677">
    <property type="term" value="F:DNA binding"/>
    <property type="evidence" value="ECO:0007669"/>
    <property type="project" value="InterPro"/>
</dbReference>
<keyword evidence="6" id="KW-0804">Transcription</keyword>